<evidence type="ECO:0000256" key="1">
    <source>
        <dbReference type="SAM" id="MobiDB-lite"/>
    </source>
</evidence>
<keyword evidence="3" id="KW-1185">Reference proteome</keyword>
<proteinExistence type="predicted"/>
<dbReference type="AlphaFoldDB" id="A0A1A8ZKR7"/>
<organism evidence="2 3">
    <name type="scientific">Plasmodium ovale wallikeri</name>
    <dbReference type="NCBI Taxonomy" id="864142"/>
    <lineage>
        <taxon>Eukaryota</taxon>
        <taxon>Sar</taxon>
        <taxon>Alveolata</taxon>
        <taxon>Apicomplexa</taxon>
        <taxon>Aconoidasida</taxon>
        <taxon>Haemosporida</taxon>
        <taxon>Plasmodiidae</taxon>
        <taxon>Plasmodium</taxon>
        <taxon>Plasmodium (Plasmodium)</taxon>
    </lineage>
</organism>
<protein>
    <submittedName>
        <fullName evidence="2">Uncharacterized protein</fullName>
    </submittedName>
</protein>
<sequence>MAKDMTPDTFLCKIFKWTIRKLSITPFFKWKNSLPLFLTPYIGNLHVLVKSRRLKNETANIGEKALTKYSHGSCIHVVEMGKQMSWELTTFKKKKKKKKKKTKTNHFVTVPSAPPQPRHSSFRLYTMVQSDYTLK</sequence>
<dbReference type="Proteomes" id="UP000078555">
    <property type="component" value="Unassembled WGS sequence"/>
</dbReference>
<dbReference type="EMBL" id="FLRD01000134">
    <property type="protein sequence ID" value="SBT44483.1"/>
    <property type="molecule type" value="Genomic_DNA"/>
</dbReference>
<gene>
    <name evidence="2" type="ORF">POVWA1_050010</name>
</gene>
<evidence type="ECO:0000313" key="3">
    <source>
        <dbReference type="Proteomes" id="UP000078555"/>
    </source>
</evidence>
<feature type="compositionally biased region" description="Basic residues" evidence="1">
    <location>
        <begin position="93"/>
        <end position="104"/>
    </location>
</feature>
<reference evidence="3" key="1">
    <citation type="submission" date="2016-05" db="EMBL/GenBank/DDBJ databases">
        <authorList>
            <person name="Naeem Raeece"/>
        </authorList>
    </citation>
    <scope>NUCLEOTIDE SEQUENCE [LARGE SCALE GENOMIC DNA]</scope>
</reference>
<accession>A0A1A8ZKR7</accession>
<feature type="region of interest" description="Disordered" evidence="1">
    <location>
        <begin position="93"/>
        <end position="116"/>
    </location>
</feature>
<name>A0A1A8ZKR7_PLAOA</name>
<evidence type="ECO:0000313" key="2">
    <source>
        <dbReference type="EMBL" id="SBT44483.1"/>
    </source>
</evidence>